<keyword evidence="3" id="KW-1185">Reference proteome</keyword>
<sequence length="225" mass="23914" precursor="true">MEDPQTFEQQLSALVPAAHQADTSNMLYRCGFAAGQASRPDSHGRVRPPWLQLTMAACLTAVLVGPVSYRLGHVQQTVTVVERPAAPTAPMVEEATRVEPAAAASQPPEPVDVRTTVAAAPSSVSQPLSPLWGGWLIGLSPPTHSASIVAPSPDIVLTSRPPSADTMAWLEQSRPRELSSPNPINPLLDVPTGSSSGGGPNSNRYRLPPLPSRNSLDTWEPWIQS</sequence>
<evidence type="ECO:0000313" key="2">
    <source>
        <dbReference type="EMBL" id="QEG38416.1"/>
    </source>
</evidence>
<feature type="region of interest" description="Disordered" evidence="1">
    <location>
        <begin position="171"/>
        <end position="225"/>
    </location>
</feature>
<dbReference type="RefSeq" id="WP_068134578.1">
    <property type="nucleotide sequence ID" value="NZ_CP042914.1"/>
</dbReference>
<dbReference type="AlphaFoldDB" id="A0A5B9QN25"/>
<dbReference type="EMBL" id="CP042914">
    <property type="protein sequence ID" value="QEG38416.1"/>
    <property type="molecule type" value="Genomic_DNA"/>
</dbReference>
<gene>
    <name evidence="2" type="ORF">UC8_03730</name>
</gene>
<accession>A0A5B9QN25</accession>
<proteinExistence type="predicted"/>
<protein>
    <submittedName>
        <fullName evidence="2">Uncharacterized protein</fullName>
    </submittedName>
</protein>
<feature type="compositionally biased region" description="Polar residues" evidence="1">
    <location>
        <begin position="212"/>
        <end position="225"/>
    </location>
</feature>
<dbReference type="Proteomes" id="UP000325286">
    <property type="component" value="Chromosome"/>
</dbReference>
<dbReference type="KEGG" id="rul:UC8_03730"/>
<organism evidence="2 3">
    <name type="scientific">Roseimaritima ulvae</name>
    <dbReference type="NCBI Taxonomy" id="980254"/>
    <lineage>
        <taxon>Bacteria</taxon>
        <taxon>Pseudomonadati</taxon>
        <taxon>Planctomycetota</taxon>
        <taxon>Planctomycetia</taxon>
        <taxon>Pirellulales</taxon>
        <taxon>Pirellulaceae</taxon>
        <taxon>Roseimaritima</taxon>
    </lineage>
</organism>
<evidence type="ECO:0000256" key="1">
    <source>
        <dbReference type="SAM" id="MobiDB-lite"/>
    </source>
</evidence>
<evidence type="ECO:0000313" key="3">
    <source>
        <dbReference type="Proteomes" id="UP000325286"/>
    </source>
</evidence>
<name>A0A5B9QN25_9BACT</name>
<reference evidence="2 3" key="1">
    <citation type="submission" date="2019-08" db="EMBL/GenBank/DDBJ databases">
        <title>Deep-cultivation of Planctomycetes and their phenomic and genomic characterization uncovers novel biology.</title>
        <authorList>
            <person name="Wiegand S."/>
            <person name="Jogler M."/>
            <person name="Boedeker C."/>
            <person name="Pinto D."/>
            <person name="Vollmers J."/>
            <person name="Rivas-Marin E."/>
            <person name="Kohn T."/>
            <person name="Peeters S.H."/>
            <person name="Heuer A."/>
            <person name="Rast P."/>
            <person name="Oberbeckmann S."/>
            <person name="Bunk B."/>
            <person name="Jeske O."/>
            <person name="Meyerdierks A."/>
            <person name="Storesund J.E."/>
            <person name="Kallscheuer N."/>
            <person name="Luecker S."/>
            <person name="Lage O.M."/>
            <person name="Pohl T."/>
            <person name="Merkel B.J."/>
            <person name="Hornburger P."/>
            <person name="Mueller R.-W."/>
            <person name="Bruemmer F."/>
            <person name="Labrenz M."/>
            <person name="Spormann A.M."/>
            <person name="Op den Camp H."/>
            <person name="Overmann J."/>
            <person name="Amann R."/>
            <person name="Jetten M.S.M."/>
            <person name="Mascher T."/>
            <person name="Medema M.H."/>
            <person name="Devos D.P."/>
            <person name="Kaster A.-K."/>
            <person name="Ovreas L."/>
            <person name="Rohde M."/>
            <person name="Galperin M.Y."/>
            <person name="Jogler C."/>
        </authorList>
    </citation>
    <scope>NUCLEOTIDE SEQUENCE [LARGE SCALE GENOMIC DNA]</scope>
    <source>
        <strain evidence="2 3">UC8</strain>
    </source>
</reference>
<dbReference type="OrthoDB" id="9998625at2"/>